<dbReference type="GO" id="GO:0015344">
    <property type="term" value="F:siderophore uptake transmembrane transporter activity"/>
    <property type="evidence" value="ECO:0007669"/>
    <property type="project" value="TreeGrafter"/>
</dbReference>
<dbReference type="PANTHER" id="PTHR30069">
    <property type="entry name" value="TONB-DEPENDENT OUTER MEMBRANE RECEPTOR"/>
    <property type="match status" value="1"/>
</dbReference>
<dbReference type="PROSITE" id="PS52016">
    <property type="entry name" value="TONB_DEPENDENT_REC_3"/>
    <property type="match status" value="1"/>
</dbReference>
<dbReference type="SUPFAM" id="SSF56935">
    <property type="entry name" value="Porins"/>
    <property type="match status" value="1"/>
</dbReference>
<evidence type="ECO:0000313" key="18">
    <source>
        <dbReference type="Proteomes" id="UP000293902"/>
    </source>
</evidence>
<evidence type="ECO:0000256" key="9">
    <source>
        <dbReference type="ARBA" id="ARBA00023237"/>
    </source>
</evidence>
<evidence type="ECO:0000256" key="4">
    <source>
        <dbReference type="ARBA" id="ARBA00022692"/>
    </source>
</evidence>
<evidence type="ECO:0000256" key="10">
    <source>
        <dbReference type="PROSITE-ProRule" id="PRU01360"/>
    </source>
</evidence>
<dbReference type="Pfam" id="PF07715">
    <property type="entry name" value="Plug"/>
    <property type="match status" value="1"/>
</dbReference>
<gene>
    <name evidence="16" type="ORF">DO021_07225</name>
    <name evidence="15" type="ORF">EYB58_03200</name>
</gene>
<organism evidence="16 17">
    <name type="scientific">Desulfobacter hydrogenophilus</name>
    <dbReference type="NCBI Taxonomy" id="2291"/>
    <lineage>
        <taxon>Bacteria</taxon>
        <taxon>Pseudomonadati</taxon>
        <taxon>Thermodesulfobacteriota</taxon>
        <taxon>Desulfobacteria</taxon>
        <taxon>Desulfobacterales</taxon>
        <taxon>Desulfobacteraceae</taxon>
        <taxon>Desulfobacter</taxon>
    </lineage>
</organism>
<evidence type="ECO:0000256" key="7">
    <source>
        <dbReference type="ARBA" id="ARBA00023136"/>
    </source>
</evidence>
<dbReference type="InterPro" id="IPR036942">
    <property type="entry name" value="Beta-barrel_TonB_sf"/>
</dbReference>
<accession>A0A328FI44</accession>
<dbReference type="InterPro" id="IPR012910">
    <property type="entry name" value="Plug_dom"/>
</dbReference>
<dbReference type="OrthoDB" id="5389752at2"/>
<dbReference type="CDD" id="cd01347">
    <property type="entry name" value="ligand_gated_channel"/>
    <property type="match status" value="1"/>
</dbReference>
<evidence type="ECO:0000259" key="14">
    <source>
        <dbReference type="Pfam" id="PF07715"/>
    </source>
</evidence>
<keyword evidence="18" id="KW-1185">Reference proteome</keyword>
<evidence type="ECO:0000313" key="15">
    <source>
        <dbReference type="EMBL" id="QBH12016.1"/>
    </source>
</evidence>
<comment type="similarity">
    <text evidence="10 11">Belongs to the TonB-dependent receptor family.</text>
</comment>
<dbReference type="Proteomes" id="UP000248798">
    <property type="component" value="Unassembled WGS sequence"/>
</dbReference>
<evidence type="ECO:0000259" key="13">
    <source>
        <dbReference type="Pfam" id="PF00593"/>
    </source>
</evidence>
<sequence>MKIKMMACLYAAVLSAMVADAALAEKKDIVQEDPLVITATKTEKEVDGITASVDVITAEEIKMMGASTLKNIMEKTPGLTLQYGQFAHSSAKSKSTISIRGMGGNGTLLIIDGRRTAGETQSTYEMDRIPASMIQRIEIVKGPMSTLYGSDALGGVINIITKKAGRKKFAMDMDVSTGMNDQGDGESYKAGVNARGRMGKLGYTLYTNYNKTRPYTETETYFSKALNPQTSQPVTSDPQHTETGDIDVTYRDASEVFSTGISLDADLTDALNAQMGLNYFEENRDGTYAGGFKKARPGQTPSAVMVLDTPVDSADDNNRLDANTALKYRFTDTLTGRIGVYRSEYEKRNKTRAKNFTAATNTKFSADVDITGYEAESTWAATSDHLLVGGAEYREISRNSAAINPDPTSYAFVNDTQLFKAVYLQDEWQITSGLNAIFGARYDDMSDADNKATFKAGLAKQFSPLFKVRVNYAEGYRAPDTAELYVVAPTPGDIPKIGAEAVYGTKTTVHELAPEFLRSYELGIGGEYQGFSYEVVLFYNDVNDKIEIQRVDADGDGSDDYQTYVNKPDVDIKGLEVNLGYDFGHGVTTDFNWTELSTEDGQTGKDLLYNPERTLSLGVNYQATQTLSLSLTARHIGSQYKSETEKVSSYELVDISFLKHFGNKKQYAFYGGVNNILDEAVDESLGSNVGPYIFAGMRVHF</sequence>
<keyword evidence="9 10" id="KW-0998">Cell outer membrane</keyword>
<feature type="signal peptide" evidence="12">
    <location>
        <begin position="1"/>
        <end position="21"/>
    </location>
</feature>
<dbReference type="GO" id="GO:0009279">
    <property type="term" value="C:cell outer membrane"/>
    <property type="evidence" value="ECO:0007669"/>
    <property type="project" value="UniProtKB-SubCell"/>
</dbReference>
<dbReference type="Proteomes" id="UP000293902">
    <property type="component" value="Chromosome"/>
</dbReference>
<evidence type="ECO:0000313" key="16">
    <source>
        <dbReference type="EMBL" id="RAM02625.1"/>
    </source>
</evidence>
<proteinExistence type="inferred from homology"/>
<keyword evidence="4 10" id="KW-0812">Transmembrane</keyword>
<dbReference type="EMBL" id="CP036313">
    <property type="protein sequence ID" value="QBH12016.1"/>
    <property type="molecule type" value="Genomic_DNA"/>
</dbReference>
<evidence type="ECO:0000256" key="2">
    <source>
        <dbReference type="ARBA" id="ARBA00022448"/>
    </source>
</evidence>
<evidence type="ECO:0000256" key="1">
    <source>
        <dbReference type="ARBA" id="ARBA00004571"/>
    </source>
</evidence>
<dbReference type="InterPro" id="IPR000531">
    <property type="entry name" value="Beta-barrel_TonB"/>
</dbReference>
<evidence type="ECO:0000313" key="17">
    <source>
        <dbReference type="Proteomes" id="UP000248798"/>
    </source>
</evidence>
<keyword evidence="5 12" id="KW-0732">Signal</keyword>
<keyword evidence="2 10" id="KW-0813">Transport</keyword>
<feature type="chain" id="PRO_5030063004" evidence="12">
    <location>
        <begin position="22"/>
        <end position="701"/>
    </location>
</feature>
<dbReference type="Gene3D" id="2.170.130.10">
    <property type="entry name" value="TonB-dependent receptor, plug domain"/>
    <property type="match status" value="1"/>
</dbReference>
<keyword evidence="7 10" id="KW-0472">Membrane</keyword>
<protein>
    <submittedName>
        <fullName evidence="16">TonB-dependent receptor</fullName>
    </submittedName>
</protein>
<dbReference type="Pfam" id="PF00593">
    <property type="entry name" value="TonB_dep_Rec_b-barrel"/>
    <property type="match status" value="1"/>
</dbReference>
<dbReference type="PANTHER" id="PTHR30069:SF29">
    <property type="entry name" value="HEMOGLOBIN AND HEMOGLOBIN-HAPTOGLOBIN-BINDING PROTEIN 1-RELATED"/>
    <property type="match status" value="1"/>
</dbReference>
<dbReference type="EMBL" id="QLNI01000012">
    <property type="protein sequence ID" value="RAM02625.1"/>
    <property type="molecule type" value="Genomic_DNA"/>
</dbReference>
<evidence type="ECO:0000256" key="11">
    <source>
        <dbReference type="RuleBase" id="RU003357"/>
    </source>
</evidence>
<evidence type="ECO:0000256" key="5">
    <source>
        <dbReference type="ARBA" id="ARBA00022729"/>
    </source>
</evidence>
<evidence type="ECO:0000256" key="8">
    <source>
        <dbReference type="ARBA" id="ARBA00023170"/>
    </source>
</evidence>
<keyword evidence="3 10" id="KW-1134">Transmembrane beta strand</keyword>
<keyword evidence="6 11" id="KW-0798">TonB box</keyword>
<dbReference type="InterPro" id="IPR039426">
    <property type="entry name" value="TonB-dep_rcpt-like"/>
</dbReference>
<dbReference type="AlphaFoldDB" id="A0A328FI44"/>
<comment type="subcellular location">
    <subcellularLocation>
        <location evidence="1 10">Cell outer membrane</location>
        <topology evidence="1 10">Multi-pass membrane protein</topology>
    </subcellularLocation>
</comment>
<dbReference type="RefSeq" id="WP_111955184.1">
    <property type="nucleotide sequence ID" value="NZ_CP036313.1"/>
</dbReference>
<evidence type="ECO:0000256" key="12">
    <source>
        <dbReference type="SAM" id="SignalP"/>
    </source>
</evidence>
<reference evidence="16 17" key="1">
    <citation type="submission" date="2018-06" db="EMBL/GenBank/DDBJ databases">
        <title>Complete Genome Sequence of Desulfobacter hydrogenophilus (DSM3380).</title>
        <authorList>
            <person name="Marietou A."/>
            <person name="Schreiber L."/>
            <person name="Marshall I."/>
            <person name="Jorgensen B."/>
        </authorList>
    </citation>
    <scope>NUCLEOTIDE SEQUENCE [LARGE SCALE GENOMIC DNA]</scope>
    <source>
        <strain evidence="16 17">DSM 3380</strain>
    </source>
</reference>
<name>A0A328FI44_9BACT</name>
<keyword evidence="8 16" id="KW-0675">Receptor</keyword>
<feature type="domain" description="TonB-dependent receptor plug" evidence="14">
    <location>
        <begin position="49"/>
        <end position="156"/>
    </location>
</feature>
<reference evidence="15 18" key="2">
    <citation type="submission" date="2019-02" db="EMBL/GenBank/DDBJ databases">
        <title>Complete genome sequence of Desulfobacter hydrogenophilus AcRS1.</title>
        <authorList>
            <person name="Marietou A."/>
            <person name="Lund M.B."/>
            <person name="Marshall I.P.G."/>
            <person name="Schreiber L."/>
            <person name="Jorgensen B."/>
        </authorList>
    </citation>
    <scope>NUCLEOTIDE SEQUENCE [LARGE SCALE GENOMIC DNA]</scope>
    <source>
        <strain evidence="15 18">AcRS1</strain>
    </source>
</reference>
<dbReference type="InterPro" id="IPR037066">
    <property type="entry name" value="Plug_dom_sf"/>
</dbReference>
<dbReference type="GO" id="GO:0044718">
    <property type="term" value="P:siderophore transmembrane transport"/>
    <property type="evidence" value="ECO:0007669"/>
    <property type="project" value="TreeGrafter"/>
</dbReference>
<feature type="domain" description="TonB-dependent receptor-like beta-barrel" evidence="13">
    <location>
        <begin position="266"/>
        <end position="676"/>
    </location>
</feature>
<dbReference type="Gene3D" id="2.40.170.20">
    <property type="entry name" value="TonB-dependent receptor, beta-barrel domain"/>
    <property type="match status" value="1"/>
</dbReference>
<evidence type="ECO:0000256" key="3">
    <source>
        <dbReference type="ARBA" id="ARBA00022452"/>
    </source>
</evidence>
<evidence type="ECO:0000256" key="6">
    <source>
        <dbReference type="ARBA" id="ARBA00023077"/>
    </source>
</evidence>